<protein>
    <submittedName>
        <fullName evidence="1">HNH endonuclease bacteriophage, HNH Endonuclease, DNA.52A</fullName>
    </submittedName>
</protein>
<dbReference type="GO" id="GO:0004519">
    <property type="term" value="F:endonuclease activity"/>
    <property type="evidence" value="ECO:0007669"/>
    <property type="project" value="UniProtKB-KW"/>
</dbReference>
<keyword evidence="1" id="KW-0378">Hydrolase</keyword>
<name>A0A8S5MTV8_9CAUD</name>
<keyword evidence="1" id="KW-0255">Endonuclease</keyword>
<dbReference type="EMBL" id="BK014987">
    <property type="protein sequence ID" value="DAD85789.1"/>
    <property type="molecule type" value="Genomic_DNA"/>
</dbReference>
<accession>A0A8S5MTV8</accession>
<sequence length="140" mass="16594">MESIRRYSELVLLPTFIERYRYLRLGGGVGQETFGFDRYLNQVFYRSPEWRHIRDIVIARDMGCDLGIEGHEIFGMALIHHMNPVRPEDIRRRADWILDPEYLITTIHETHQAIHYGDENLLMTTPTVRAPNDTCPWKHN</sequence>
<keyword evidence="1" id="KW-0540">Nuclease</keyword>
<reference evidence="1" key="1">
    <citation type="journal article" date="2021" name="Proc. Natl. Acad. Sci. U.S.A.">
        <title>A Catalog of Tens of Thousands of Viruses from Human Metagenomes Reveals Hidden Associations with Chronic Diseases.</title>
        <authorList>
            <person name="Tisza M.J."/>
            <person name="Buck C.B."/>
        </authorList>
    </citation>
    <scope>NUCLEOTIDE SEQUENCE</scope>
    <source>
        <strain evidence="1">Ctb1k4</strain>
    </source>
</reference>
<proteinExistence type="predicted"/>
<organism evidence="1">
    <name type="scientific">Siphoviridae sp. ctb1k4</name>
    <dbReference type="NCBI Taxonomy" id="2826391"/>
    <lineage>
        <taxon>Viruses</taxon>
        <taxon>Duplodnaviria</taxon>
        <taxon>Heunggongvirae</taxon>
        <taxon>Uroviricota</taxon>
        <taxon>Caudoviricetes</taxon>
    </lineage>
</organism>
<evidence type="ECO:0000313" key="1">
    <source>
        <dbReference type="EMBL" id="DAD85789.1"/>
    </source>
</evidence>